<proteinExistence type="predicted"/>
<evidence type="ECO:0000256" key="1">
    <source>
        <dbReference type="SAM" id="Phobius"/>
    </source>
</evidence>
<keyword evidence="1" id="KW-0812">Transmembrane</keyword>
<dbReference type="CDD" id="cd00761">
    <property type="entry name" value="Glyco_tranf_GTA_type"/>
    <property type="match status" value="1"/>
</dbReference>
<dbReference type="PANTHER" id="PTHR43685:SF2">
    <property type="entry name" value="GLYCOSYLTRANSFERASE 2-LIKE DOMAIN-CONTAINING PROTEIN"/>
    <property type="match status" value="1"/>
</dbReference>
<dbReference type="Proteomes" id="UP001056766">
    <property type="component" value="Unassembled WGS sequence"/>
</dbReference>
<keyword evidence="1" id="KW-1133">Transmembrane helix</keyword>
<dbReference type="SUPFAM" id="SSF53448">
    <property type="entry name" value="Nucleotide-diphospho-sugar transferases"/>
    <property type="match status" value="1"/>
</dbReference>
<protein>
    <submittedName>
        <fullName evidence="3">Glycosyltransferase family 2 protein</fullName>
    </submittedName>
</protein>
<dbReference type="Gene3D" id="3.90.550.10">
    <property type="entry name" value="Spore Coat Polysaccharide Biosynthesis Protein SpsA, Chain A"/>
    <property type="match status" value="1"/>
</dbReference>
<keyword evidence="4" id="KW-1185">Reference proteome</keyword>
<name>A0A9E4ZG07_9EURY</name>
<dbReference type="InterPro" id="IPR001173">
    <property type="entry name" value="Glyco_trans_2-like"/>
</dbReference>
<dbReference type="RefSeq" id="WP_250868555.1">
    <property type="nucleotide sequence ID" value="NZ_JAGSOI010000039.1"/>
</dbReference>
<organism evidence="3 4">
    <name type="scientific">Methanococcoides seepicolus</name>
    <dbReference type="NCBI Taxonomy" id="2828780"/>
    <lineage>
        <taxon>Archaea</taxon>
        <taxon>Methanobacteriati</taxon>
        <taxon>Methanobacteriota</taxon>
        <taxon>Stenosarchaea group</taxon>
        <taxon>Methanomicrobia</taxon>
        <taxon>Methanosarcinales</taxon>
        <taxon>Methanosarcinaceae</taxon>
        <taxon>Methanococcoides</taxon>
    </lineage>
</organism>
<gene>
    <name evidence="3" type="ORF">KDK67_09485</name>
</gene>
<accession>A0A9E4ZG07</accession>
<dbReference type="EMBL" id="JAGSOI010000039">
    <property type="protein sequence ID" value="MCM1987213.1"/>
    <property type="molecule type" value="Genomic_DNA"/>
</dbReference>
<dbReference type="PANTHER" id="PTHR43685">
    <property type="entry name" value="GLYCOSYLTRANSFERASE"/>
    <property type="match status" value="1"/>
</dbReference>
<keyword evidence="1" id="KW-0472">Membrane</keyword>
<reference evidence="3" key="2">
    <citation type="submission" date="2021-04" db="EMBL/GenBank/DDBJ databases">
        <authorList>
            <person name="Dong X."/>
        </authorList>
    </citation>
    <scope>NUCLEOTIDE SEQUENCE</scope>
    <source>
        <strain evidence="3">LLY</strain>
    </source>
</reference>
<evidence type="ECO:0000313" key="4">
    <source>
        <dbReference type="Proteomes" id="UP001056766"/>
    </source>
</evidence>
<dbReference type="InterPro" id="IPR050834">
    <property type="entry name" value="Glycosyltransf_2"/>
</dbReference>
<evidence type="ECO:0000259" key="2">
    <source>
        <dbReference type="Pfam" id="PF00535"/>
    </source>
</evidence>
<dbReference type="AlphaFoldDB" id="A0A9E4ZG07"/>
<feature type="transmembrane region" description="Helical" evidence="1">
    <location>
        <begin position="279"/>
        <end position="301"/>
    </location>
</feature>
<comment type="caution">
    <text evidence="3">The sequence shown here is derived from an EMBL/GenBank/DDBJ whole genome shotgun (WGS) entry which is preliminary data.</text>
</comment>
<feature type="domain" description="Glycosyltransferase 2-like" evidence="2">
    <location>
        <begin position="2"/>
        <end position="159"/>
    </location>
</feature>
<dbReference type="Pfam" id="PF00535">
    <property type="entry name" value="Glycos_transf_2"/>
    <property type="match status" value="1"/>
</dbReference>
<dbReference type="InterPro" id="IPR029044">
    <property type="entry name" value="Nucleotide-diphossugar_trans"/>
</dbReference>
<sequence>MIIPTYNRADIIERTINSVLNQTYINWELIIIDDGSTDNTKQVVRRFINNKKIKYYKINNSGVCYARNFGLDKAKGEYISLLDSDDEYTPDRIGKQLEYMMNDNVFFSLSNKHVVFEEDEFKNLKVECTNNYIVDTLWLIKNNNRSATLMMFNREILKECKFDEDLPSYNDIDFLLRVRKYYEILYIPEKLNAIHKSSTRDRISNNPDMKIKGCEIVYKKNTSNYYNLNFEENRLLFKEILKHLTLFNFLKGNNKEGKCRLDEYIYYENSKIEQHKLKLVYIFSLNGTLFKTFLLASRLLWKYGLIKV</sequence>
<evidence type="ECO:0000313" key="3">
    <source>
        <dbReference type="EMBL" id="MCM1987213.1"/>
    </source>
</evidence>
<reference evidence="3" key="1">
    <citation type="journal article" date="2021" name="mSystems">
        <title>Bacteria and Archaea Synergistically Convert Glycine Betaine to Biogenic Methane in the Formosa Cold Seep of the South China Sea.</title>
        <authorList>
            <person name="Li L."/>
            <person name="Zhang W."/>
            <person name="Zhang S."/>
            <person name="Song L."/>
            <person name="Sun Q."/>
            <person name="Zhang H."/>
            <person name="Xiang H."/>
            <person name="Dong X."/>
        </authorList>
    </citation>
    <scope>NUCLEOTIDE SEQUENCE</scope>
    <source>
        <strain evidence="3">LLY</strain>
    </source>
</reference>